<evidence type="ECO:0000313" key="3">
    <source>
        <dbReference type="Proteomes" id="UP000233837"/>
    </source>
</evidence>
<proteinExistence type="predicted"/>
<evidence type="ECO:0000259" key="1">
    <source>
        <dbReference type="Pfam" id="PF23005"/>
    </source>
</evidence>
<dbReference type="PANTHER" id="PTHR46043:SF9">
    <property type="entry name" value="ARM REPEAT SUPERFAMILY PROTEIN"/>
    <property type="match status" value="1"/>
</dbReference>
<dbReference type="Gene3D" id="1.25.10.10">
    <property type="entry name" value="Leucine-rich Repeat Variant"/>
    <property type="match status" value="2"/>
</dbReference>
<dbReference type="InterPro" id="IPR054296">
    <property type="entry name" value="DUF7032"/>
</dbReference>
<reference evidence="2 3" key="1">
    <citation type="journal article" date="2016" name="Sci. Rep.">
        <title>The Dendrobium catenatum Lindl. genome sequence provides insights into polysaccharide synthase, floral development and adaptive evolution.</title>
        <authorList>
            <person name="Zhang G.Q."/>
            <person name="Xu Q."/>
            <person name="Bian C."/>
            <person name="Tsai W.C."/>
            <person name="Yeh C.M."/>
            <person name="Liu K.W."/>
            <person name="Yoshida K."/>
            <person name="Zhang L.S."/>
            <person name="Chang S.B."/>
            <person name="Chen F."/>
            <person name="Shi Y."/>
            <person name="Su Y.Y."/>
            <person name="Zhang Y.Q."/>
            <person name="Chen L.J."/>
            <person name="Yin Y."/>
            <person name="Lin M."/>
            <person name="Huang H."/>
            <person name="Deng H."/>
            <person name="Wang Z.W."/>
            <person name="Zhu S.L."/>
            <person name="Zhao X."/>
            <person name="Deng C."/>
            <person name="Niu S.C."/>
            <person name="Huang J."/>
            <person name="Wang M."/>
            <person name="Liu G.H."/>
            <person name="Yang H.J."/>
            <person name="Xiao X.J."/>
            <person name="Hsiao Y.Y."/>
            <person name="Wu W.L."/>
            <person name="Chen Y.Y."/>
            <person name="Mitsuda N."/>
            <person name="Ohme-Takagi M."/>
            <person name="Luo Y.B."/>
            <person name="Van de Peer Y."/>
            <person name="Liu Z.J."/>
        </authorList>
    </citation>
    <scope>NUCLEOTIDE SEQUENCE [LARGE SCALE GENOMIC DNA]</scope>
    <source>
        <tissue evidence="2">The whole plant</tissue>
    </source>
</reference>
<gene>
    <name evidence="2" type="primary">PUB4</name>
    <name evidence="2" type="ORF">MA16_Dca014523</name>
</gene>
<protein>
    <submittedName>
        <fullName evidence="2">U-box domain-containing protein 4</fullName>
    </submittedName>
</protein>
<dbReference type="InterPro" id="IPR000225">
    <property type="entry name" value="Armadillo"/>
</dbReference>
<dbReference type="SUPFAM" id="SSF48371">
    <property type="entry name" value="ARM repeat"/>
    <property type="match status" value="1"/>
</dbReference>
<dbReference type="SMART" id="SM00185">
    <property type="entry name" value="ARM"/>
    <property type="match status" value="7"/>
</dbReference>
<keyword evidence="3" id="KW-1185">Reference proteome</keyword>
<sequence>MRSLPNRPNSARPTVHAIDLEEVAHWNFPVCHVPLLPFQKSSTIQSLSMLLLIRRRSWWPPKRSTTAAADMVEDLDERSAEHWLARARLLLPSALAKSRSAASGGTRGFAGRWKSIASKLERIPPCLSDLSSHPFFAKNALCLEQLQSVATTLAETIELAERVSGGDPSVGKLQMQSDLDVLSGKLELNLDDCRLLIKSGVLGEVALPPSPEGTSSESNIRELLARLQIGHAEAKHRAIDGLLEVMREDEKSVVAALGRSSITALVQLLSSTSSKIREKAATVVCFLAESGNCEGLLVSEAVLPPLVRLVESGSLVGREKAVISLQRLSMSVDTARAIAGDGGIQPLIEVCQIGDSFTQLAAAGTLKNLSAVVEVRQSLADEGAIRVMINILDCGAVLGAKEYAAECLQNLSSGCNSLRKSIVSEGGIRSLLAYLDGPLPQESAVSALRNLLVSVSMDSLPSLGLLPRLVHVLKDGSLGAQQAAASAICRISGTSEMKRLIWEYGCVAFLIKLLEAKSNGAREVAAQAIATLISYGPICRDVKKDEQSVPSMVQLLDPSPANTAKKYAVSCLLSLSSSKKSKKMMISHGAIGYLKKLKELDVPGSKKLLERLEKGMLRNLFSKK</sequence>
<name>A0A2I0VMN0_9ASPA</name>
<dbReference type="InterPro" id="IPR016024">
    <property type="entry name" value="ARM-type_fold"/>
</dbReference>
<dbReference type="Pfam" id="PF23005">
    <property type="entry name" value="DUF7032"/>
    <property type="match status" value="1"/>
</dbReference>
<organism evidence="2 3">
    <name type="scientific">Dendrobium catenatum</name>
    <dbReference type="NCBI Taxonomy" id="906689"/>
    <lineage>
        <taxon>Eukaryota</taxon>
        <taxon>Viridiplantae</taxon>
        <taxon>Streptophyta</taxon>
        <taxon>Embryophyta</taxon>
        <taxon>Tracheophyta</taxon>
        <taxon>Spermatophyta</taxon>
        <taxon>Magnoliopsida</taxon>
        <taxon>Liliopsida</taxon>
        <taxon>Asparagales</taxon>
        <taxon>Orchidaceae</taxon>
        <taxon>Epidendroideae</taxon>
        <taxon>Malaxideae</taxon>
        <taxon>Dendrobiinae</taxon>
        <taxon>Dendrobium</taxon>
    </lineage>
</organism>
<dbReference type="EMBL" id="KZ503404">
    <property type="protein sequence ID" value="PKU64669.1"/>
    <property type="molecule type" value="Genomic_DNA"/>
</dbReference>
<dbReference type="AlphaFoldDB" id="A0A2I0VMN0"/>
<accession>A0A2I0VMN0</accession>
<evidence type="ECO:0000313" key="2">
    <source>
        <dbReference type="EMBL" id="PKU64669.1"/>
    </source>
</evidence>
<feature type="domain" description="DUF7032" evidence="1">
    <location>
        <begin position="100"/>
        <end position="201"/>
    </location>
</feature>
<dbReference type="Proteomes" id="UP000233837">
    <property type="component" value="Unassembled WGS sequence"/>
</dbReference>
<reference evidence="2 3" key="2">
    <citation type="journal article" date="2017" name="Nature">
        <title>The Apostasia genome and the evolution of orchids.</title>
        <authorList>
            <person name="Zhang G.Q."/>
            <person name="Liu K.W."/>
            <person name="Li Z."/>
            <person name="Lohaus R."/>
            <person name="Hsiao Y.Y."/>
            <person name="Niu S.C."/>
            <person name="Wang J.Y."/>
            <person name="Lin Y.C."/>
            <person name="Xu Q."/>
            <person name="Chen L.J."/>
            <person name="Yoshida K."/>
            <person name="Fujiwara S."/>
            <person name="Wang Z.W."/>
            <person name="Zhang Y.Q."/>
            <person name="Mitsuda N."/>
            <person name="Wang M."/>
            <person name="Liu G.H."/>
            <person name="Pecoraro L."/>
            <person name="Huang H.X."/>
            <person name="Xiao X.J."/>
            <person name="Lin M."/>
            <person name="Wu X.Y."/>
            <person name="Wu W.L."/>
            <person name="Chen Y.Y."/>
            <person name="Chang S.B."/>
            <person name="Sakamoto S."/>
            <person name="Ohme-Takagi M."/>
            <person name="Yagi M."/>
            <person name="Zeng S.J."/>
            <person name="Shen C.Y."/>
            <person name="Yeh C.M."/>
            <person name="Luo Y.B."/>
            <person name="Tsai W.C."/>
            <person name="Van de Peer Y."/>
            <person name="Liu Z.J."/>
        </authorList>
    </citation>
    <scope>NUCLEOTIDE SEQUENCE [LARGE SCALE GENOMIC DNA]</scope>
    <source>
        <tissue evidence="2">The whole plant</tissue>
    </source>
</reference>
<dbReference type="InterPro" id="IPR011989">
    <property type="entry name" value="ARM-like"/>
</dbReference>
<dbReference type="PANTHER" id="PTHR46043">
    <property type="entry name" value="ARM REPEAT SUPERFAMILY PROTEIN"/>
    <property type="match status" value="1"/>
</dbReference>